<protein>
    <submittedName>
        <fullName evidence="3">Uncharacterized protein</fullName>
    </submittedName>
</protein>
<keyword evidence="4" id="KW-1185">Reference proteome</keyword>
<gene>
    <name evidence="2" type="ORF">MCBMB27_04361</name>
    <name evidence="3" type="ORF">SAMN05192567_10781</name>
</gene>
<dbReference type="KEGG" id="mphy:MCBMB27_04361"/>
<dbReference type="EMBL" id="CP015367">
    <property type="protein sequence ID" value="APT33652.1"/>
    <property type="molecule type" value="Genomic_DNA"/>
</dbReference>
<reference evidence="2 4" key="1">
    <citation type="submission" date="2016-04" db="EMBL/GenBank/DDBJ databases">
        <title>Complete genome sequencing and analysis of CBMB27, Methylobacterium phyllosphaerae isolated from leaf tissues of rice (Oryza sativa L.).</title>
        <authorList>
            <person name="Lee Y."/>
            <person name="Hwangbo K."/>
            <person name="Chung H."/>
            <person name="Yoo J."/>
            <person name="Kim K.Y."/>
            <person name="Sa T.M."/>
            <person name="Um Y."/>
            <person name="Madhaiyan M."/>
        </authorList>
    </citation>
    <scope>NUCLEOTIDE SEQUENCE [LARGE SCALE GENOMIC DNA]</scope>
    <source>
        <strain evidence="2 4">CBMB27</strain>
    </source>
</reference>
<dbReference type="Proteomes" id="UP000185487">
    <property type="component" value="Chromosome"/>
</dbReference>
<dbReference type="EMBL" id="FOPK01000007">
    <property type="protein sequence ID" value="SFG72700.1"/>
    <property type="molecule type" value="Genomic_DNA"/>
</dbReference>
<dbReference type="Proteomes" id="UP000199140">
    <property type="component" value="Unassembled WGS sequence"/>
</dbReference>
<sequence>MRSAFRSAPGSSQPSGLQGPAGDPQGRRDGPLPDGYFETSAPKYFWAIAA</sequence>
<name>A0AAE8HQM2_9HYPH</name>
<evidence type="ECO:0000313" key="3">
    <source>
        <dbReference type="EMBL" id="SFG72700.1"/>
    </source>
</evidence>
<organism evidence="3 5">
    <name type="scientific">Methylobacterium phyllosphaerae</name>
    <dbReference type="NCBI Taxonomy" id="418223"/>
    <lineage>
        <taxon>Bacteria</taxon>
        <taxon>Pseudomonadati</taxon>
        <taxon>Pseudomonadota</taxon>
        <taxon>Alphaproteobacteria</taxon>
        <taxon>Hyphomicrobiales</taxon>
        <taxon>Methylobacteriaceae</taxon>
        <taxon>Methylobacterium</taxon>
    </lineage>
</organism>
<evidence type="ECO:0000256" key="1">
    <source>
        <dbReference type="SAM" id="MobiDB-lite"/>
    </source>
</evidence>
<evidence type="ECO:0000313" key="4">
    <source>
        <dbReference type="Proteomes" id="UP000185487"/>
    </source>
</evidence>
<accession>A0AAE8HQM2</accession>
<evidence type="ECO:0000313" key="5">
    <source>
        <dbReference type="Proteomes" id="UP000199140"/>
    </source>
</evidence>
<evidence type="ECO:0000313" key="2">
    <source>
        <dbReference type="EMBL" id="APT33652.1"/>
    </source>
</evidence>
<reference evidence="3 5" key="2">
    <citation type="submission" date="2016-10" db="EMBL/GenBank/DDBJ databases">
        <authorList>
            <person name="Varghese N."/>
            <person name="Submissions S."/>
        </authorList>
    </citation>
    <scope>NUCLEOTIDE SEQUENCE [LARGE SCALE GENOMIC DNA]</scope>
    <source>
        <strain evidence="3 5">CBMB27</strain>
    </source>
</reference>
<feature type="region of interest" description="Disordered" evidence="1">
    <location>
        <begin position="1"/>
        <end position="38"/>
    </location>
</feature>
<dbReference type="AlphaFoldDB" id="A0AAE8HQM2"/>
<proteinExistence type="predicted"/>